<evidence type="ECO:0000256" key="1">
    <source>
        <dbReference type="ARBA" id="ARBA00023002"/>
    </source>
</evidence>
<organism evidence="3 4">
    <name type="scientific">Mesorhizobium sanjuanii</name>
    <dbReference type="NCBI Taxonomy" id="2037900"/>
    <lineage>
        <taxon>Bacteria</taxon>
        <taxon>Pseudomonadati</taxon>
        <taxon>Pseudomonadota</taxon>
        <taxon>Alphaproteobacteria</taxon>
        <taxon>Hyphomicrobiales</taxon>
        <taxon>Phyllobacteriaceae</taxon>
        <taxon>Mesorhizobium</taxon>
    </lineage>
</organism>
<dbReference type="Pfam" id="PF00171">
    <property type="entry name" value="Aldedh"/>
    <property type="match status" value="1"/>
</dbReference>
<name>A0A2A6FEI7_9HYPH</name>
<evidence type="ECO:0000313" key="3">
    <source>
        <dbReference type="EMBL" id="PDQ20135.1"/>
    </source>
</evidence>
<dbReference type="GO" id="GO:0016491">
    <property type="term" value="F:oxidoreductase activity"/>
    <property type="evidence" value="ECO:0007669"/>
    <property type="project" value="UniProtKB-KW"/>
</dbReference>
<dbReference type="InterPro" id="IPR016162">
    <property type="entry name" value="Ald_DH_N"/>
</dbReference>
<evidence type="ECO:0000313" key="4">
    <source>
        <dbReference type="Proteomes" id="UP000219182"/>
    </source>
</evidence>
<dbReference type="InterPro" id="IPR016161">
    <property type="entry name" value="Ald_DH/histidinol_DH"/>
</dbReference>
<dbReference type="EMBL" id="NWQG01000093">
    <property type="protein sequence ID" value="PDQ20135.1"/>
    <property type="molecule type" value="Genomic_DNA"/>
</dbReference>
<protein>
    <recommendedName>
        <fullName evidence="2">Aldehyde dehydrogenase domain-containing protein</fullName>
    </recommendedName>
</protein>
<gene>
    <name evidence="3" type="ORF">CN311_15710</name>
</gene>
<evidence type="ECO:0000259" key="2">
    <source>
        <dbReference type="Pfam" id="PF00171"/>
    </source>
</evidence>
<dbReference type="AlphaFoldDB" id="A0A2A6FEI7"/>
<dbReference type="Gene3D" id="3.40.605.10">
    <property type="entry name" value="Aldehyde Dehydrogenase, Chain A, domain 1"/>
    <property type="match status" value="1"/>
</dbReference>
<accession>A0A2A6FEI7</accession>
<keyword evidence="1" id="KW-0560">Oxidoreductase</keyword>
<proteinExistence type="predicted"/>
<dbReference type="Proteomes" id="UP000219182">
    <property type="component" value="Unassembled WGS sequence"/>
</dbReference>
<comment type="caution">
    <text evidence="3">The sequence shown here is derived from an EMBL/GenBank/DDBJ whole genome shotgun (WGS) entry which is preliminary data.</text>
</comment>
<feature type="domain" description="Aldehyde dehydrogenase" evidence="2">
    <location>
        <begin position="33"/>
        <end position="73"/>
    </location>
</feature>
<dbReference type="InterPro" id="IPR015590">
    <property type="entry name" value="Aldehyde_DH_dom"/>
</dbReference>
<sequence>MRTTLLPFSPLRWASRLPKPDRKSLTLLAICNGTPEEAKAVYSETISLPSTGQRMLAVKQPIGVVGTITPWNFLGLEGCARARRRWRPAARSSSNLPNRRRLLQAQWLHSARRPAFGNLICACKGDAVGRTLISR</sequence>
<keyword evidence="4" id="KW-1185">Reference proteome</keyword>
<dbReference type="SUPFAM" id="SSF53720">
    <property type="entry name" value="ALDH-like"/>
    <property type="match status" value="1"/>
</dbReference>
<reference evidence="3 4" key="1">
    <citation type="submission" date="2017-09" db="EMBL/GenBank/DDBJ databases">
        <title>Mesorhizobum sanjuanii sp. nov. isolated from nodules of Lotus tenuis in saline-alkaline lowlands of Flooding Pampa.</title>
        <authorList>
            <person name="Sannazzaro A.I."/>
            <person name="Torres Tejerizo G.A."/>
            <person name="Fontana F."/>
            <person name="Cumpa Velazquez L.M."/>
            <person name="Hansen L."/>
            <person name="Pistorio M."/>
            <person name="Estrella M.J."/>
        </authorList>
    </citation>
    <scope>NUCLEOTIDE SEQUENCE [LARGE SCALE GENOMIC DNA]</scope>
    <source>
        <strain evidence="3 4">BSA136</strain>
    </source>
</reference>